<dbReference type="InterPro" id="IPR011335">
    <property type="entry name" value="Restrct_endonuc-II-like"/>
</dbReference>
<name>A0A1M4N5X4_9RHOB</name>
<proteinExistence type="predicted"/>
<dbReference type="Gene3D" id="3.40.210.10">
    <property type="entry name" value="PVUII Endonuclease, subunit A"/>
    <property type="match status" value="1"/>
</dbReference>
<dbReference type="CDD" id="cd22351">
    <property type="entry name" value="PvuII-like"/>
    <property type="match status" value="1"/>
</dbReference>
<sequence>MPFKPHPELENLQRIWPNIEEYQQLAEKYGIDDIFQDNNGKLLYVLLKLGLTNLSERAGNDAIDESGREYELKSLNIGRKKNSNKKNNNDFTTHHHLNISILNKYRNVDWIFALYDNIHIISIHLMKPEGLERYFSHWENRLLNEDRDYLNNPKISRRFVLANSTLLYDKKLKEA</sequence>
<dbReference type="Proteomes" id="UP000184085">
    <property type="component" value="Unassembled WGS sequence"/>
</dbReference>
<dbReference type="InterPro" id="IPR038402">
    <property type="entry name" value="PvuII_sf"/>
</dbReference>
<dbReference type="RefSeq" id="WP_072709428.1">
    <property type="nucleotide sequence ID" value="NZ_FMJB01000064.1"/>
</dbReference>
<dbReference type="InterPro" id="IPR015306">
    <property type="entry name" value="Restrct_endonuc_II_PvuII"/>
</dbReference>
<keyword evidence="2" id="KW-1185">Reference proteome</keyword>
<dbReference type="SUPFAM" id="SSF52980">
    <property type="entry name" value="Restriction endonuclease-like"/>
    <property type="match status" value="1"/>
</dbReference>
<accession>A0A1M4N5X4</accession>
<dbReference type="AlphaFoldDB" id="A0A1M4N5X4"/>
<gene>
    <name evidence="1" type="ORF">KARMA_3673</name>
</gene>
<evidence type="ECO:0000313" key="1">
    <source>
        <dbReference type="EMBL" id="SCM69434.1"/>
    </source>
</evidence>
<organism evidence="1 2">
    <name type="scientific">Donghicola eburneus</name>
    <dbReference type="NCBI Taxonomy" id="393278"/>
    <lineage>
        <taxon>Bacteria</taxon>
        <taxon>Pseudomonadati</taxon>
        <taxon>Pseudomonadota</taxon>
        <taxon>Alphaproteobacteria</taxon>
        <taxon>Rhodobacterales</taxon>
        <taxon>Roseobacteraceae</taxon>
        <taxon>Donghicola</taxon>
    </lineage>
</organism>
<dbReference type="REBASE" id="177796">
    <property type="entry name" value="R1.DspMaORF3676P"/>
</dbReference>
<dbReference type="Pfam" id="PF09225">
    <property type="entry name" value="Endonuc-PvuII"/>
    <property type="match status" value="1"/>
</dbReference>
<dbReference type="EMBL" id="FMJB01000064">
    <property type="protein sequence ID" value="SCM69434.1"/>
    <property type="molecule type" value="Genomic_DNA"/>
</dbReference>
<reference evidence="2" key="1">
    <citation type="submission" date="2016-09" db="EMBL/GenBank/DDBJ databases">
        <authorList>
            <person name="Wibberg D."/>
        </authorList>
    </citation>
    <scope>NUCLEOTIDE SEQUENCE [LARGE SCALE GENOMIC DNA]</scope>
</reference>
<protein>
    <submittedName>
        <fullName evidence="1">Uncharacterized protein</fullName>
    </submittedName>
</protein>
<evidence type="ECO:0000313" key="2">
    <source>
        <dbReference type="Proteomes" id="UP000184085"/>
    </source>
</evidence>